<feature type="region of interest" description="Disordered" evidence="1">
    <location>
        <begin position="49"/>
        <end position="83"/>
    </location>
</feature>
<feature type="signal peptide" evidence="3">
    <location>
        <begin position="1"/>
        <end position="23"/>
    </location>
</feature>
<evidence type="ECO:0008006" key="6">
    <source>
        <dbReference type="Google" id="ProtNLM"/>
    </source>
</evidence>
<feature type="transmembrane region" description="Helical" evidence="2">
    <location>
        <begin position="217"/>
        <end position="242"/>
    </location>
</feature>
<proteinExistence type="predicted"/>
<organism evidence="4 5">
    <name type="scientific">Lobosporangium transversale</name>
    <dbReference type="NCBI Taxonomy" id="64571"/>
    <lineage>
        <taxon>Eukaryota</taxon>
        <taxon>Fungi</taxon>
        <taxon>Fungi incertae sedis</taxon>
        <taxon>Mucoromycota</taxon>
        <taxon>Mortierellomycotina</taxon>
        <taxon>Mortierellomycetes</taxon>
        <taxon>Mortierellales</taxon>
        <taxon>Mortierellaceae</taxon>
        <taxon>Lobosporangium</taxon>
    </lineage>
</organism>
<feature type="region of interest" description="Disordered" evidence="1">
    <location>
        <begin position="516"/>
        <end position="539"/>
    </location>
</feature>
<evidence type="ECO:0000256" key="3">
    <source>
        <dbReference type="SAM" id="SignalP"/>
    </source>
</evidence>
<gene>
    <name evidence="4" type="ORF">BCR41DRAFT_384591</name>
</gene>
<dbReference type="Proteomes" id="UP000193648">
    <property type="component" value="Unassembled WGS sequence"/>
</dbReference>
<feature type="region of interest" description="Disordered" evidence="1">
    <location>
        <begin position="567"/>
        <end position="592"/>
    </location>
</feature>
<feature type="region of interest" description="Disordered" evidence="1">
    <location>
        <begin position="774"/>
        <end position="826"/>
    </location>
</feature>
<feature type="compositionally biased region" description="Low complexity" evidence="1">
    <location>
        <begin position="570"/>
        <end position="584"/>
    </location>
</feature>
<comment type="caution">
    <text evidence="4">The sequence shown here is derived from an EMBL/GenBank/DDBJ whole genome shotgun (WGS) entry which is preliminary data.</text>
</comment>
<dbReference type="GeneID" id="33569432"/>
<evidence type="ECO:0000313" key="5">
    <source>
        <dbReference type="Proteomes" id="UP000193648"/>
    </source>
</evidence>
<feature type="compositionally biased region" description="Low complexity" evidence="1">
    <location>
        <begin position="49"/>
        <end position="71"/>
    </location>
</feature>
<keyword evidence="5" id="KW-1185">Reference proteome</keyword>
<feature type="chain" id="PRO_5012124174" description="G-protein coupled receptors family 2 profile 2 domain-containing protein" evidence="3">
    <location>
        <begin position="24"/>
        <end position="826"/>
    </location>
</feature>
<dbReference type="InterPro" id="IPR053247">
    <property type="entry name" value="GPCR_GPR1/git3-like"/>
</dbReference>
<feature type="transmembrane region" description="Helical" evidence="2">
    <location>
        <begin position="168"/>
        <end position="189"/>
    </location>
</feature>
<feature type="transmembrane region" description="Helical" evidence="2">
    <location>
        <begin position="134"/>
        <end position="159"/>
    </location>
</feature>
<feature type="transmembrane region" description="Helical" evidence="2">
    <location>
        <begin position="254"/>
        <end position="275"/>
    </location>
</feature>
<dbReference type="PANTHER" id="PTHR42058">
    <property type="entry name" value="G_PROTEIN_RECEP_F2_4 DOMAIN-CONTAINING PROTEIN"/>
    <property type="match status" value="1"/>
</dbReference>
<reference evidence="4 5" key="1">
    <citation type="submission" date="2016-07" db="EMBL/GenBank/DDBJ databases">
        <title>Pervasive Adenine N6-methylation of Active Genes in Fungi.</title>
        <authorList>
            <consortium name="DOE Joint Genome Institute"/>
            <person name="Mondo S.J."/>
            <person name="Dannebaum R.O."/>
            <person name="Kuo R.C."/>
            <person name="Labutti K."/>
            <person name="Haridas S."/>
            <person name="Kuo A."/>
            <person name="Salamov A."/>
            <person name="Ahrendt S.R."/>
            <person name="Lipzen A."/>
            <person name="Sullivan W."/>
            <person name="Andreopoulos W.B."/>
            <person name="Clum A."/>
            <person name="Lindquist E."/>
            <person name="Daum C."/>
            <person name="Ramamoorthy G.K."/>
            <person name="Gryganskyi A."/>
            <person name="Culley D."/>
            <person name="Magnuson J.K."/>
            <person name="James T.Y."/>
            <person name="O'Malley M.A."/>
            <person name="Stajich J.E."/>
            <person name="Spatafora J.W."/>
            <person name="Visel A."/>
            <person name="Grigoriev I.V."/>
        </authorList>
    </citation>
    <scope>NUCLEOTIDE SEQUENCE [LARGE SCALE GENOMIC DNA]</scope>
    <source>
        <strain evidence="4 5">NRRL 3116</strain>
    </source>
</reference>
<feature type="transmembrane region" description="Helical" evidence="2">
    <location>
        <begin position="371"/>
        <end position="390"/>
    </location>
</feature>
<feature type="transmembrane region" description="Helical" evidence="2">
    <location>
        <begin position="455"/>
        <end position="477"/>
    </location>
</feature>
<dbReference type="EMBL" id="MCFF01000007">
    <property type="protein sequence ID" value="ORZ26531.1"/>
    <property type="molecule type" value="Genomic_DNA"/>
</dbReference>
<keyword evidence="3" id="KW-0732">Signal</keyword>
<dbReference type="PANTHER" id="PTHR42058:SF1">
    <property type="entry name" value="G-PROTEIN COUPLED RECEPTORS FAMILY 2 PROFILE 2 DOMAIN-CONTAINING PROTEIN"/>
    <property type="match status" value="1"/>
</dbReference>
<evidence type="ECO:0000256" key="2">
    <source>
        <dbReference type="SAM" id="Phobius"/>
    </source>
</evidence>
<dbReference type="AlphaFoldDB" id="A0A1Y2GXN3"/>
<sequence length="826" mass="90236">MRTSFQTVILVIVFTLISAVSSAASPPFTTPTGQRPSLTITTLLKSTTATTGTSVIPPTSTPALASPTTSAGEDPGKESSYGNATNTRNPALISCPPPLIPNSLQLSSSSCEGQCCIPCPASSVFYEPGKLRTIYMLTSIIRAISATACGFMSICYIILPSRRKHPHLIVLIFTVLLVPWEGIGTIWLYQKDDLLCKNVYEIATMSNSWLCGLQGVALVYIIWVVLCLALLLIANLHLLTVYQSLVVESHLTKLIVLTFFLPLSAVIPVVVSKKIENPGFGSVCFVSSDVASPLFFYPLSVVVCIAAILHLGTIIFMIKTSIKANTVSLNDSASYDFSDSQSSKTIFAGRRRLQTARDISRLLKQQWRPGLFALFILAVDMVYSLFYFTAAKKLAIVKPTTPWFTQWTKCLEGQAMISIQAGRLSLTPTADQLIIAGEAAQAACASIAGPYVPSFPWAALAEVMPAILGTIIGLIFGTKVELWQDLRTQLFGNRNSAILTTDGNTKGDRELNLSQAHEHPLDEQYQTKQQRTTKDNDFYSGGLGSDQGFYNSHDILAQSVVHYDNDKLESSMPSSPTTPTSPSPAAGTFRSSLRKGSITIDTIHRPSIGQDIQTPKSMKMTQERAQLVAEGAEPWPAWPSSILHTSRYPNTELESFYSAIPIITSNGIINTTPINAPTQPPSSTERRPSFAMRIQEEKPAADANSATQCQTSASRGFYNSEDLTAGPILQALSRKQSLKTQEMSRQLKQQQQKVQVSTKPPQLEVTIPLRTNSRRDRQVQFQIESEPSQQQLTRTDSILRSPTSPKSANIPTTSPPVPRKSGRRYS</sequence>
<evidence type="ECO:0000313" key="4">
    <source>
        <dbReference type="EMBL" id="ORZ26531.1"/>
    </source>
</evidence>
<feature type="compositionally biased region" description="Polar residues" evidence="1">
    <location>
        <begin position="779"/>
        <end position="812"/>
    </location>
</feature>
<feature type="region of interest" description="Disordered" evidence="1">
    <location>
        <begin position="597"/>
        <end position="616"/>
    </location>
</feature>
<dbReference type="Gene3D" id="1.20.1070.10">
    <property type="entry name" value="Rhodopsin 7-helix transmembrane proteins"/>
    <property type="match status" value="1"/>
</dbReference>
<dbReference type="STRING" id="64571.A0A1Y2GXN3"/>
<keyword evidence="2" id="KW-0812">Transmembrane</keyword>
<feature type="transmembrane region" description="Helical" evidence="2">
    <location>
        <begin position="295"/>
        <end position="318"/>
    </location>
</feature>
<protein>
    <recommendedName>
        <fullName evidence="6">G-protein coupled receptors family 2 profile 2 domain-containing protein</fullName>
    </recommendedName>
</protein>
<keyword evidence="2" id="KW-0472">Membrane</keyword>
<dbReference type="RefSeq" id="XP_021884296.1">
    <property type="nucleotide sequence ID" value="XM_022027589.1"/>
</dbReference>
<keyword evidence="2" id="KW-1133">Transmembrane helix</keyword>
<evidence type="ECO:0000256" key="1">
    <source>
        <dbReference type="SAM" id="MobiDB-lite"/>
    </source>
</evidence>
<accession>A0A1Y2GXN3</accession>
<dbReference type="InParanoid" id="A0A1Y2GXN3"/>
<name>A0A1Y2GXN3_9FUNG</name>
<dbReference type="OrthoDB" id="26203at2759"/>